<organism evidence="2">
    <name type="scientific">Oryza punctata</name>
    <name type="common">Red rice</name>
    <dbReference type="NCBI Taxonomy" id="4537"/>
    <lineage>
        <taxon>Eukaryota</taxon>
        <taxon>Viridiplantae</taxon>
        <taxon>Streptophyta</taxon>
        <taxon>Embryophyta</taxon>
        <taxon>Tracheophyta</taxon>
        <taxon>Spermatophyta</taxon>
        <taxon>Magnoliopsida</taxon>
        <taxon>Liliopsida</taxon>
        <taxon>Poales</taxon>
        <taxon>Poaceae</taxon>
        <taxon>BOP clade</taxon>
        <taxon>Oryzoideae</taxon>
        <taxon>Oryzeae</taxon>
        <taxon>Oryzinae</taxon>
        <taxon>Oryza</taxon>
    </lineage>
</organism>
<accession>A0A0E0JNS8</accession>
<dbReference type="HOGENOM" id="CLU_129542_0_0_1"/>
<sequence>MASLPPAPKEVLEAAWGRRGTRRVLPLDPEAASSAAAAGNGLGALPRGCGIDYWQRWMGLEPSMGEEVDGEKEDSEEDEGSATASVTVLGSETDLGEANSPEGGPTRGWRDRAELWRYRKEMRGGDCGGGEKSVKGGGGDGREVPRADEPRESDGARAAEQARRRWRRKGSTTMTQNV</sequence>
<feature type="compositionally biased region" description="Acidic residues" evidence="1">
    <location>
        <begin position="64"/>
        <end position="80"/>
    </location>
</feature>
<protein>
    <submittedName>
        <fullName evidence="2">Uncharacterized protein</fullName>
    </submittedName>
</protein>
<name>A0A0E0JNS8_ORYPU</name>
<reference evidence="2" key="2">
    <citation type="submission" date="2018-05" db="EMBL/GenBank/DDBJ databases">
        <title>OpunRS2 (Oryza punctata Reference Sequence Version 2).</title>
        <authorList>
            <person name="Zhang J."/>
            <person name="Kudrna D."/>
            <person name="Lee S."/>
            <person name="Talag J."/>
            <person name="Welchert J."/>
            <person name="Wing R.A."/>
        </authorList>
    </citation>
    <scope>NUCLEOTIDE SEQUENCE [LARGE SCALE GENOMIC DNA]</scope>
</reference>
<dbReference type="EnsemblPlants" id="OPUNC01G30200.1">
    <property type="protein sequence ID" value="OPUNC01G30200.1"/>
    <property type="gene ID" value="OPUNC01G30200"/>
</dbReference>
<evidence type="ECO:0000313" key="3">
    <source>
        <dbReference type="Proteomes" id="UP000026962"/>
    </source>
</evidence>
<feature type="region of interest" description="Disordered" evidence="1">
    <location>
        <begin position="62"/>
        <end position="178"/>
    </location>
</feature>
<dbReference type="Proteomes" id="UP000026962">
    <property type="component" value="Chromosome 1"/>
</dbReference>
<dbReference type="AlphaFoldDB" id="A0A0E0JNS8"/>
<feature type="compositionally biased region" description="Basic and acidic residues" evidence="1">
    <location>
        <begin position="140"/>
        <end position="163"/>
    </location>
</feature>
<proteinExistence type="predicted"/>
<reference evidence="2" key="1">
    <citation type="submission" date="2015-04" db="UniProtKB">
        <authorList>
            <consortium name="EnsemblPlants"/>
        </authorList>
    </citation>
    <scope>IDENTIFICATION</scope>
</reference>
<evidence type="ECO:0000313" key="2">
    <source>
        <dbReference type="EnsemblPlants" id="OPUNC01G30200.1"/>
    </source>
</evidence>
<dbReference type="Gramene" id="OPUNC01G30200.1">
    <property type="protein sequence ID" value="OPUNC01G30200.1"/>
    <property type="gene ID" value="OPUNC01G30200"/>
</dbReference>
<evidence type="ECO:0000256" key="1">
    <source>
        <dbReference type="SAM" id="MobiDB-lite"/>
    </source>
</evidence>
<feature type="compositionally biased region" description="Basic and acidic residues" evidence="1">
    <location>
        <begin position="108"/>
        <end position="124"/>
    </location>
</feature>
<keyword evidence="3" id="KW-1185">Reference proteome</keyword>
<feature type="compositionally biased region" description="Gly residues" evidence="1">
    <location>
        <begin position="125"/>
        <end position="139"/>
    </location>
</feature>